<proteinExistence type="predicted"/>
<organism evidence="2 3">
    <name type="scientific">Lolium multiflorum</name>
    <name type="common">Italian ryegrass</name>
    <name type="synonym">Lolium perenne subsp. multiflorum</name>
    <dbReference type="NCBI Taxonomy" id="4521"/>
    <lineage>
        <taxon>Eukaryota</taxon>
        <taxon>Viridiplantae</taxon>
        <taxon>Streptophyta</taxon>
        <taxon>Embryophyta</taxon>
        <taxon>Tracheophyta</taxon>
        <taxon>Spermatophyta</taxon>
        <taxon>Magnoliopsida</taxon>
        <taxon>Liliopsida</taxon>
        <taxon>Poales</taxon>
        <taxon>Poaceae</taxon>
        <taxon>BOP clade</taxon>
        <taxon>Pooideae</taxon>
        <taxon>Poodae</taxon>
        <taxon>Poeae</taxon>
        <taxon>Poeae Chloroplast Group 2 (Poeae type)</taxon>
        <taxon>Loliodinae</taxon>
        <taxon>Loliinae</taxon>
        <taxon>Lolium</taxon>
    </lineage>
</organism>
<dbReference type="PANTHER" id="PTHR34708">
    <property type="entry name" value="OS07G0440000 PROTEIN"/>
    <property type="match status" value="1"/>
</dbReference>
<name>A0AAD8R456_LOLMU</name>
<reference evidence="2" key="1">
    <citation type="submission" date="2023-07" db="EMBL/GenBank/DDBJ databases">
        <title>A chromosome-level genome assembly of Lolium multiflorum.</title>
        <authorList>
            <person name="Chen Y."/>
            <person name="Copetti D."/>
            <person name="Kolliker R."/>
            <person name="Studer B."/>
        </authorList>
    </citation>
    <scope>NUCLEOTIDE SEQUENCE</scope>
    <source>
        <strain evidence="2">02402/16</strain>
        <tissue evidence="2">Leaf</tissue>
    </source>
</reference>
<evidence type="ECO:0000313" key="3">
    <source>
        <dbReference type="Proteomes" id="UP001231189"/>
    </source>
</evidence>
<dbReference type="InterPro" id="IPR005174">
    <property type="entry name" value="KIB1-4_b-propeller"/>
</dbReference>
<keyword evidence="3" id="KW-1185">Reference proteome</keyword>
<dbReference type="Pfam" id="PF03478">
    <property type="entry name" value="Beta-prop_KIB1-4"/>
    <property type="match status" value="1"/>
</dbReference>
<comment type="caution">
    <text evidence="2">The sequence shown here is derived from an EMBL/GenBank/DDBJ whole genome shotgun (WGS) entry which is preliminary data.</text>
</comment>
<dbReference type="Proteomes" id="UP001231189">
    <property type="component" value="Unassembled WGS sequence"/>
</dbReference>
<sequence length="450" mass="49938">MPPFRGWADLPPELLCFICDGLDLKAYVSSRGVCTAWRCALVPPTPSLLLVPDDDRCCPSAASLPMHRSFDIKPFPPGRRCVVGSSNGWLALSIDSLTFSIFNPTTGTEIVLPPLIYMGTWFSKSKLVFTPNPASDDFIAAAICDLNRLAYVTSGARRWAILDPVPLARGDWLADLVYHENGKVYCLTRYGDVHVLLLPERRRRKSILVEKPTAPLLSSTEKPLQVRRPEHQRYIRLTRAPPISVKLEPEPDLNAPATVEPLVSGGNLPFSPATSFAPPYNTLRTFTSAKNLVFCEGNLYQIWRNTSCRITLLLPSGGGRHRLEDNEVFVLRYQPQSQPCWDVVTDLGGYSVFLGRNNAVSMYCQGVPGLKGNCVYWIGGRGRDQAMVFDMATGRSTPCLPAAPGGAPQSTICWYFFSDMDNNCSNSRGESVYHSARVRANRENQQDMED</sequence>
<dbReference type="InterPro" id="IPR036047">
    <property type="entry name" value="F-box-like_dom_sf"/>
</dbReference>
<dbReference type="PANTHER" id="PTHR34708:SF1">
    <property type="entry name" value="OS08G0126400 PROTEIN"/>
    <property type="match status" value="1"/>
</dbReference>
<evidence type="ECO:0000259" key="1">
    <source>
        <dbReference type="Pfam" id="PF03478"/>
    </source>
</evidence>
<evidence type="ECO:0000313" key="2">
    <source>
        <dbReference type="EMBL" id="KAK1613972.1"/>
    </source>
</evidence>
<accession>A0AAD8R456</accession>
<protein>
    <recommendedName>
        <fullName evidence="1">KIB1-4 beta-propeller domain-containing protein</fullName>
    </recommendedName>
</protein>
<feature type="domain" description="KIB1-4 beta-propeller" evidence="1">
    <location>
        <begin position="64"/>
        <end position="389"/>
    </location>
</feature>
<gene>
    <name evidence="2" type="ORF">QYE76_019489</name>
</gene>
<dbReference type="AlphaFoldDB" id="A0AAD8R456"/>
<dbReference type="SUPFAM" id="SSF81383">
    <property type="entry name" value="F-box domain"/>
    <property type="match status" value="1"/>
</dbReference>
<dbReference type="EMBL" id="JAUUTY010000006">
    <property type="protein sequence ID" value="KAK1613972.1"/>
    <property type="molecule type" value="Genomic_DNA"/>
</dbReference>